<feature type="chain" id="PRO_5013430020" evidence="9">
    <location>
        <begin position="24"/>
        <end position="484"/>
    </location>
</feature>
<evidence type="ECO:0000313" key="10">
    <source>
        <dbReference type="EMBL" id="ATQ44044.1"/>
    </source>
</evidence>
<dbReference type="GO" id="GO:0015562">
    <property type="term" value="F:efflux transmembrane transporter activity"/>
    <property type="evidence" value="ECO:0007669"/>
    <property type="project" value="InterPro"/>
</dbReference>
<comment type="subcellular location">
    <subcellularLocation>
        <location evidence="9">Cell membrane</location>
        <topology evidence="9">Lipid-anchor</topology>
    </subcellularLocation>
    <subcellularLocation>
        <location evidence="1">Membrane</location>
    </subcellularLocation>
</comment>
<evidence type="ECO:0000256" key="7">
    <source>
        <dbReference type="ARBA" id="ARBA00023139"/>
    </source>
</evidence>
<keyword evidence="8 9" id="KW-0449">Lipoprotein</keyword>
<evidence type="ECO:0000256" key="8">
    <source>
        <dbReference type="ARBA" id="ARBA00023288"/>
    </source>
</evidence>
<dbReference type="EMBL" id="CP024201">
    <property type="protein sequence ID" value="ATQ44044.1"/>
    <property type="molecule type" value="Genomic_DNA"/>
</dbReference>
<keyword evidence="6 9" id="KW-0472">Membrane</keyword>
<keyword evidence="5 9" id="KW-0732">Signal</keyword>
<dbReference type="Gene3D" id="1.20.1600.10">
    <property type="entry name" value="Outer membrane efflux proteins (OEP)"/>
    <property type="match status" value="1"/>
</dbReference>
<dbReference type="InterPro" id="IPR003423">
    <property type="entry name" value="OMP_efflux"/>
</dbReference>
<dbReference type="Gene3D" id="2.20.200.10">
    <property type="entry name" value="Outer membrane efflux proteins (OEP)"/>
    <property type="match status" value="1"/>
</dbReference>
<dbReference type="PANTHER" id="PTHR30203:SF20">
    <property type="entry name" value="MULTIDRUG RESISTANCE OUTER MEMBRANE PROTEIN MDTP-RELATED"/>
    <property type="match status" value="1"/>
</dbReference>
<protein>
    <submittedName>
        <fullName evidence="10">Fusaric acid resistance protein</fullName>
    </submittedName>
</protein>
<dbReference type="PANTHER" id="PTHR30203">
    <property type="entry name" value="OUTER MEMBRANE CATION EFFLUX PROTEIN"/>
    <property type="match status" value="1"/>
</dbReference>
<comment type="similarity">
    <text evidence="2 9">Belongs to the outer membrane factor (OMF) (TC 1.B.17) family.</text>
</comment>
<evidence type="ECO:0000256" key="2">
    <source>
        <dbReference type="ARBA" id="ARBA00007613"/>
    </source>
</evidence>
<evidence type="ECO:0000256" key="6">
    <source>
        <dbReference type="ARBA" id="ARBA00023136"/>
    </source>
</evidence>
<dbReference type="OrthoDB" id="9770517at2"/>
<name>A0A2D2B1A2_9CAUL</name>
<sequence>MTGHPQPPTGALFLLVCSSLALSACATSADLRPARVEPDLTTLDAGKAIVEAAVSARPGPTNWWAAYGDPQLDWLMNEALQDAPTISVAAARIARAEALLDRARTDQQWQVNGAGQMTGEYFPDRYVYPAPYAGEVGSEGQFMANARYHLDFWGKRRQASEAAAIRVEVEEAQARDAALMLAAAMVEAYVRLDAAYRAHDIARAGLSRRQGVVDLLAIRARAGLATDIDAAQAREAIASTRGEIARLDGEIARRRHEIAALAGRGPGYGETLSRPVLTPLSGPAPVSAIPAQLLGYRPDVAAQRARVEAAAKDVGVARAAFYPDIDLTGFAGIASLGVANLFRAGSGAAGVGAAVSLPIFDAGRLRSGLAARDAEFDQAVGAYEGTIATALQQVADGIVSLRAERERRRLADQSRAHWARVVELQKAREAQGLSNAIDRLSAETALLLSQRDVAEAEARIAVAQVSLIRALGGAWTPNTPSRGS</sequence>
<dbReference type="KEGG" id="cmb:CSW64_17440"/>
<keyword evidence="11" id="KW-1185">Reference proteome</keyword>
<proteinExistence type="inferred from homology"/>
<dbReference type="SUPFAM" id="SSF56954">
    <property type="entry name" value="Outer membrane efflux proteins (OEP)"/>
    <property type="match status" value="1"/>
</dbReference>
<organism evidence="10 11">
    <name type="scientific">Caulobacter mirabilis</name>
    <dbReference type="NCBI Taxonomy" id="69666"/>
    <lineage>
        <taxon>Bacteria</taxon>
        <taxon>Pseudomonadati</taxon>
        <taxon>Pseudomonadota</taxon>
        <taxon>Alphaproteobacteria</taxon>
        <taxon>Caulobacterales</taxon>
        <taxon>Caulobacteraceae</taxon>
        <taxon>Caulobacter</taxon>
    </lineage>
</organism>
<evidence type="ECO:0000256" key="5">
    <source>
        <dbReference type="ARBA" id="ARBA00022729"/>
    </source>
</evidence>
<keyword evidence="3 9" id="KW-1134">Transmembrane beta strand</keyword>
<evidence type="ECO:0000256" key="1">
    <source>
        <dbReference type="ARBA" id="ARBA00004370"/>
    </source>
</evidence>
<dbReference type="AlphaFoldDB" id="A0A2D2B1A2"/>
<dbReference type="NCBIfam" id="TIGR01845">
    <property type="entry name" value="outer_NodT"/>
    <property type="match status" value="1"/>
</dbReference>
<accession>A0A2D2B1A2</accession>
<evidence type="ECO:0000313" key="11">
    <source>
        <dbReference type="Proteomes" id="UP000228945"/>
    </source>
</evidence>
<dbReference type="Pfam" id="PF02321">
    <property type="entry name" value="OEP"/>
    <property type="match status" value="2"/>
</dbReference>
<evidence type="ECO:0000256" key="4">
    <source>
        <dbReference type="ARBA" id="ARBA00022692"/>
    </source>
</evidence>
<keyword evidence="7 9" id="KW-0564">Palmitate</keyword>
<dbReference type="GO" id="GO:0005886">
    <property type="term" value="C:plasma membrane"/>
    <property type="evidence" value="ECO:0007669"/>
    <property type="project" value="UniProtKB-SubCell"/>
</dbReference>
<reference evidence="10 11" key="1">
    <citation type="submission" date="2017-10" db="EMBL/GenBank/DDBJ databases">
        <title>Genome sequence of Caulobacter mirabilis FWC38.</title>
        <authorList>
            <person name="Fiebig A."/>
            <person name="Crosson S."/>
        </authorList>
    </citation>
    <scope>NUCLEOTIDE SEQUENCE [LARGE SCALE GENOMIC DNA]</scope>
    <source>
        <strain evidence="10 11">FWC 38</strain>
    </source>
</reference>
<dbReference type="Proteomes" id="UP000228945">
    <property type="component" value="Chromosome"/>
</dbReference>
<dbReference type="InterPro" id="IPR010131">
    <property type="entry name" value="MdtP/NodT-like"/>
</dbReference>
<evidence type="ECO:0000256" key="9">
    <source>
        <dbReference type="RuleBase" id="RU362097"/>
    </source>
</evidence>
<evidence type="ECO:0000256" key="3">
    <source>
        <dbReference type="ARBA" id="ARBA00022452"/>
    </source>
</evidence>
<feature type="signal peptide" evidence="9">
    <location>
        <begin position="1"/>
        <end position="23"/>
    </location>
</feature>
<gene>
    <name evidence="10" type="ORF">CSW64_17440</name>
</gene>
<keyword evidence="4 9" id="KW-0812">Transmembrane</keyword>
<dbReference type="RefSeq" id="WP_099623292.1">
    <property type="nucleotide sequence ID" value="NZ_CP024201.1"/>
</dbReference>